<proteinExistence type="predicted"/>
<keyword evidence="3" id="KW-1185">Reference proteome</keyword>
<dbReference type="RefSeq" id="WP_016420161.1">
    <property type="nucleotide sequence ID" value="NZ_FNND01000002.1"/>
</dbReference>
<feature type="signal peptide" evidence="1">
    <location>
        <begin position="1"/>
        <end position="16"/>
    </location>
</feature>
<evidence type="ECO:0000313" key="2">
    <source>
        <dbReference type="EMBL" id="SDW45182.1"/>
    </source>
</evidence>
<comment type="caution">
    <text evidence="2">The sequence shown here is derived from an EMBL/GenBank/DDBJ whole genome shotgun (WGS) entry which is preliminary data.</text>
</comment>
<evidence type="ECO:0008006" key="4">
    <source>
        <dbReference type="Google" id="ProtNLM"/>
    </source>
</evidence>
<name>A0A1H2TMV2_9FLAO</name>
<keyword evidence="1" id="KW-0732">Signal</keyword>
<feature type="chain" id="PRO_5028904573" description="Outer membrane protein beta-barrel domain-containing protein" evidence="1">
    <location>
        <begin position="17"/>
        <end position="193"/>
    </location>
</feature>
<dbReference type="EMBL" id="FNND01000002">
    <property type="protein sequence ID" value="SDW45182.1"/>
    <property type="molecule type" value="Genomic_DNA"/>
</dbReference>
<accession>A0A1H2TMV2</accession>
<dbReference type="OrthoDB" id="1148356at2"/>
<dbReference type="Proteomes" id="UP000182771">
    <property type="component" value="Unassembled WGS sequence"/>
</dbReference>
<evidence type="ECO:0000256" key="1">
    <source>
        <dbReference type="SAM" id="SignalP"/>
    </source>
</evidence>
<sequence length="193" mass="22861">MRKYIFILLLTHIALAQEGNVSFNHTDSLSAPPAYRHQIGIGISRFVNSAFPSDTNTFLLEYRYLKDAVLAYRIGGDYRAESNKDSTYEFALKVGGDKLFRDYKRWKFYYGVDLWGRYLYYENRKQHFTSIALNPFLGIQYQLSPNFSISTEPGFFIKYNFRKDYKSFDPEAQTHWWESRFAKIGNLQINFHF</sequence>
<protein>
    <recommendedName>
        <fullName evidence="4">Outer membrane protein beta-barrel domain-containing protein</fullName>
    </recommendedName>
</protein>
<dbReference type="AlphaFoldDB" id="A0A1H2TMV2"/>
<evidence type="ECO:0000313" key="3">
    <source>
        <dbReference type="Proteomes" id="UP000182771"/>
    </source>
</evidence>
<gene>
    <name evidence="2" type="ORF">SAMN05444420_102251</name>
</gene>
<organism evidence="2 3">
    <name type="scientific">Capnocytophaga granulosa</name>
    <dbReference type="NCBI Taxonomy" id="45242"/>
    <lineage>
        <taxon>Bacteria</taxon>
        <taxon>Pseudomonadati</taxon>
        <taxon>Bacteroidota</taxon>
        <taxon>Flavobacteriia</taxon>
        <taxon>Flavobacteriales</taxon>
        <taxon>Flavobacteriaceae</taxon>
        <taxon>Capnocytophaga</taxon>
    </lineage>
</organism>
<reference evidence="2 3" key="1">
    <citation type="submission" date="2016-10" db="EMBL/GenBank/DDBJ databases">
        <authorList>
            <person name="Varghese N."/>
            <person name="Submissions S."/>
        </authorList>
    </citation>
    <scope>NUCLEOTIDE SEQUENCE [LARGE SCALE GENOMIC DNA]</scope>
    <source>
        <strain evidence="2 3">DSM 11449</strain>
    </source>
</reference>
<dbReference type="GeneID" id="85016344"/>